<evidence type="ECO:0000313" key="2">
    <source>
        <dbReference type="Proteomes" id="UP000002595"/>
    </source>
</evidence>
<sequence>MDDVVKEVMSKLKSDKYSVRRTEGDHMITHHINIPPYYVLVHGERGWRIFSVEVRVNNVTLFEAVSADGGYFILPDDVVRTLSGVSALEFINVALAAVGAAYASGAI</sequence>
<dbReference type="Proteomes" id="UP000002595">
    <property type="component" value="Chromosome"/>
</dbReference>
<name>A1RUE1_PYRIL</name>
<dbReference type="EMBL" id="CP000504">
    <property type="protein sequence ID" value="ABL88573.1"/>
    <property type="molecule type" value="Genomic_DNA"/>
</dbReference>
<organism evidence="1 2">
    <name type="scientific">Pyrobaculum islandicum (strain DSM 4184 / JCM 9189 / GEO3)</name>
    <dbReference type="NCBI Taxonomy" id="384616"/>
    <lineage>
        <taxon>Archaea</taxon>
        <taxon>Thermoproteota</taxon>
        <taxon>Thermoprotei</taxon>
        <taxon>Thermoproteales</taxon>
        <taxon>Thermoproteaceae</taxon>
        <taxon>Pyrobaculum</taxon>
    </lineage>
</organism>
<reference evidence="1" key="1">
    <citation type="submission" date="2006-12" db="EMBL/GenBank/DDBJ databases">
        <title>Complete sequence of Pyrobaculum islandicum DSM 4184.</title>
        <authorList>
            <person name="Copeland A."/>
            <person name="Lucas S."/>
            <person name="Lapidus A."/>
            <person name="Barry K."/>
            <person name="Detter J.C."/>
            <person name="Glavina del Rio T."/>
            <person name="Dalin E."/>
            <person name="Tice H."/>
            <person name="Pitluck S."/>
            <person name="Meincke L."/>
            <person name="Brettin T."/>
            <person name="Bruce D."/>
            <person name="Han C."/>
            <person name="Tapia R."/>
            <person name="Gilna P."/>
            <person name="Schmutz J."/>
            <person name="Larimer F."/>
            <person name="Land M."/>
            <person name="Hauser L."/>
            <person name="Kyrpides N."/>
            <person name="Mikhailova N."/>
            <person name="Cozen A.E."/>
            <person name="Fitz-Gibbon S.T."/>
            <person name="House C.H."/>
            <person name="Saltikov C."/>
            <person name="Lowe T."/>
            <person name="Richardson P."/>
        </authorList>
    </citation>
    <scope>NUCLEOTIDE SEQUENCE [LARGE SCALE GENOMIC DNA]</scope>
    <source>
        <strain evidence="1">DSM 4184</strain>
    </source>
</reference>
<accession>A1RUE1</accession>
<keyword evidence="2" id="KW-1185">Reference proteome</keyword>
<dbReference type="STRING" id="384616.Pisl_1415"/>
<proteinExistence type="predicted"/>
<evidence type="ECO:0000313" key="1">
    <source>
        <dbReference type="EMBL" id="ABL88573.1"/>
    </source>
</evidence>
<dbReference type="RefSeq" id="WP_011763148.1">
    <property type="nucleotide sequence ID" value="NC_008701.1"/>
</dbReference>
<protein>
    <submittedName>
        <fullName evidence="1">Uncharacterized protein</fullName>
    </submittedName>
</protein>
<dbReference type="GeneID" id="4616874"/>
<gene>
    <name evidence="1" type="ordered locus">Pisl_1415</name>
</gene>
<dbReference type="KEGG" id="pis:Pisl_1415"/>
<dbReference type="AlphaFoldDB" id="A1RUE1"/>
<dbReference type="HOGENOM" id="CLU_2204209_0_0_2"/>